<organism evidence="1 2">
    <name type="scientific">candidate division WWE3 bacterium RIFCSPLOWO2_01_FULL_39_13</name>
    <dbReference type="NCBI Taxonomy" id="1802624"/>
    <lineage>
        <taxon>Bacteria</taxon>
        <taxon>Katanobacteria</taxon>
    </lineage>
</organism>
<protein>
    <recommendedName>
        <fullName evidence="3">DUF4258 domain-containing protein</fullName>
    </recommendedName>
</protein>
<evidence type="ECO:0000313" key="1">
    <source>
        <dbReference type="EMBL" id="OGC52071.1"/>
    </source>
</evidence>
<dbReference type="STRING" id="1802624.A2982_02525"/>
<sequence>MKIIFGKHAKKDKFPMLAKHRFYLTEEDVIKVIKESEHEDKETDKPNIIASKSFDEKHILRVVYKKEDDIIKIITFYPAEKGRYY</sequence>
<gene>
    <name evidence="1" type="ORF">A2982_02525</name>
</gene>
<name>A0A1F4V4D3_UNCKA</name>
<proteinExistence type="predicted"/>
<reference evidence="1 2" key="1">
    <citation type="journal article" date="2016" name="Nat. Commun.">
        <title>Thousands of microbial genomes shed light on interconnected biogeochemical processes in an aquifer system.</title>
        <authorList>
            <person name="Anantharaman K."/>
            <person name="Brown C.T."/>
            <person name="Hug L.A."/>
            <person name="Sharon I."/>
            <person name="Castelle C.J."/>
            <person name="Probst A.J."/>
            <person name="Thomas B.C."/>
            <person name="Singh A."/>
            <person name="Wilkins M.J."/>
            <person name="Karaoz U."/>
            <person name="Brodie E.L."/>
            <person name="Williams K.H."/>
            <person name="Hubbard S.S."/>
            <person name="Banfield J.F."/>
        </authorList>
    </citation>
    <scope>NUCLEOTIDE SEQUENCE [LARGE SCALE GENOMIC DNA]</scope>
</reference>
<comment type="caution">
    <text evidence="1">The sequence shown here is derived from an EMBL/GenBank/DDBJ whole genome shotgun (WGS) entry which is preliminary data.</text>
</comment>
<dbReference type="AlphaFoldDB" id="A0A1F4V4D3"/>
<accession>A0A1F4V4D3</accession>
<dbReference type="Proteomes" id="UP000178771">
    <property type="component" value="Unassembled WGS sequence"/>
</dbReference>
<evidence type="ECO:0008006" key="3">
    <source>
        <dbReference type="Google" id="ProtNLM"/>
    </source>
</evidence>
<dbReference type="EMBL" id="MEVH01000006">
    <property type="protein sequence ID" value="OGC52071.1"/>
    <property type="molecule type" value="Genomic_DNA"/>
</dbReference>
<evidence type="ECO:0000313" key="2">
    <source>
        <dbReference type="Proteomes" id="UP000178771"/>
    </source>
</evidence>